<accession>A0A8A1LRQ4</accession>
<organism evidence="2 3">
    <name type="scientific">Ajellomyces capsulatus (strain H88)</name>
    <name type="common">Darling's disease fungus</name>
    <name type="synonym">Histoplasma capsulatum</name>
    <dbReference type="NCBI Taxonomy" id="544711"/>
    <lineage>
        <taxon>Eukaryota</taxon>
        <taxon>Fungi</taxon>
        <taxon>Dikarya</taxon>
        <taxon>Ascomycota</taxon>
        <taxon>Pezizomycotina</taxon>
        <taxon>Eurotiomycetes</taxon>
        <taxon>Eurotiomycetidae</taxon>
        <taxon>Onygenales</taxon>
        <taxon>Ajellomycetaceae</taxon>
        <taxon>Histoplasma</taxon>
    </lineage>
</organism>
<keyword evidence="1" id="KW-1133">Transmembrane helix</keyword>
<gene>
    <name evidence="2" type="ORF">I7I53_04109</name>
</gene>
<proteinExistence type="predicted"/>
<dbReference type="EMBL" id="CP069106">
    <property type="protein sequence ID" value="QSS56020.1"/>
    <property type="molecule type" value="Genomic_DNA"/>
</dbReference>
<feature type="transmembrane region" description="Helical" evidence="1">
    <location>
        <begin position="12"/>
        <end position="30"/>
    </location>
</feature>
<dbReference type="VEuPathDB" id="FungiDB:I7I53_04109"/>
<reference evidence="2" key="1">
    <citation type="submission" date="2021-01" db="EMBL/GenBank/DDBJ databases">
        <title>Chromosome-level genome assembly of a human fungal pathogen reveals clustering of transcriptionally co-regulated genes.</title>
        <authorList>
            <person name="Voorhies M."/>
            <person name="Cohen S."/>
            <person name="Shea T.P."/>
            <person name="Petrus S."/>
            <person name="Munoz J.F."/>
            <person name="Poplawski S."/>
            <person name="Goldman W.E."/>
            <person name="Michael T."/>
            <person name="Cuomo C.A."/>
            <person name="Sil A."/>
            <person name="Beyhan S."/>
        </authorList>
    </citation>
    <scope>NUCLEOTIDE SEQUENCE</scope>
    <source>
        <strain evidence="2">H88</strain>
    </source>
</reference>
<evidence type="ECO:0000256" key="1">
    <source>
        <dbReference type="SAM" id="Phobius"/>
    </source>
</evidence>
<evidence type="ECO:0000313" key="3">
    <source>
        <dbReference type="Proteomes" id="UP000663419"/>
    </source>
</evidence>
<keyword evidence="1" id="KW-0812">Transmembrane</keyword>
<protein>
    <submittedName>
        <fullName evidence="2">Uncharacterized protein</fullName>
    </submittedName>
</protein>
<dbReference type="AlphaFoldDB" id="A0A8A1LRQ4"/>
<dbReference type="Proteomes" id="UP000663419">
    <property type="component" value="Chromosome 5"/>
</dbReference>
<sequence length="73" mass="8071">MAKPRGRYGQIILAYKIDSGFLSVFIWIASVRPGGNHSHRSKLVMQSLGKLDNFIMLRVVGTRIRASPPTGTT</sequence>
<evidence type="ECO:0000313" key="2">
    <source>
        <dbReference type="EMBL" id="QSS56020.1"/>
    </source>
</evidence>
<keyword evidence="1" id="KW-0472">Membrane</keyword>
<name>A0A8A1LRQ4_AJEC8</name>